<keyword evidence="8" id="KW-1185">Reference proteome</keyword>
<dbReference type="InterPro" id="IPR050107">
    <property type="entry name" value="ABC_carbohydrate_import_ATPase"/>
</dbReference>
<evidence type="ECO:0000313" key="7">
    <source>
        <dbReference type="EMBL" id="QGF24172.1"/>
    </source>
</evidence>
<dbReference type="SMART" id="SM00382">
    <property type="entry name" value="AAA"/>
    <property type="match status" value="2"/>
</dbReference>
<dbReference type="SUPFAM" id="SSF52540">
    <property type="entry name" value="P-loop containing nucleoside triphosphate hydrolases"/>
    <property type="match status" value="2"/>
</dbReference>
<dbReference type="InterPro" id="IPR003439">
    <property type="entry name" value="ABC_transporter-like_ATP-bd"/>
</dbReference>
<keyword evidence="4 7" id="KW-0067">ATP-binding</keyword>
<dbReference type="Pfam" id="PF00005">
    <property type="entry name" value="ABC_tran"/>
    <property type="match status" value="2"/>
</dbReference>
<dbReference type="PANTHER" id="PTHR43790">
    <property type="entry name" value="CARBOHYDRATE TRANSPORT ATP-BINDING PROTEIN MG119-RELATED"/>
    <property type="match status" value="1"/>
</dbReference>
<dbReference type="CDD" id="cd03216">
    <property type="entry name" value="ABC_Carb_Monos_I"/>
    <property type="match status" value="1"/>
</dbReference>
<keyword evidence="3" id="KW-0547">Nucleotide-binding</keyword>
<dbReference type="GO" id="GO:0005524">
    <property type="term" value="F:ATP binding"/>
    <property type="evidence" value="ECO:0007669"/>
    <property type="project" value="UniProtKB-KW"/>
</dbReference>
<keyword evidence="1" id="KW-0813">Transport</keyword>
<evidence type="ECO:0000256" key="4">
    <source>
        <dbReference type="ARBA" id="ARBA00022840"/>
    </source>
</evidence>
<evidence type="ECO:0000256" key="1">
    <source>
        <dbReference type="ARBA" id="ARBA00022448"/>
    </source>
</evidence>
<dbReference type="PROSITE" id="PS50893">
    <property type="entry name" value="ABC_TRANSPORTER_2"/>
    <property type="match status" value="2"/>
</dbReference>
<gene>
    <name evidence="7" type="ORF">Rai3103_11370</name>
</gene>
<evidence type="ECO:0000256" key="3">
    <source>
        <dbReference type="ARBA" id="ARBA00022741"/>
    </source>
</evidence>
<feature type="region of interest" description="Disordered" evidence="5">
    <location>
        <begin position="251"/>
        <end position="331"/>
    </location>
</feature>
<feature type="domain" description="ABC transporter" evidence="6">
    <location>
        <begin position="405"/>
        <end position="656"/>
    </location>
</feature>
<dbReference type="GO" id="GO:0016887">
    <property type="term" value="F:ATP hydrolysis activity"/>
    <property type="evidence" value="ECO:0007669"/>
    <property type="project" value="InterPro"/>
</dbReference>
<feature type="compositionally biased region" description="Pro residues" evidence="5">
    <location>
        <begin position="284"/>
        <end position="303"/>
    </location>
</feature>
<feature type="domain" description="ABC transporter" evidence="6">
    <location>
        <begin position="5"/>
        <end position="237"/>
    </location>
</feature>
<protein>
    <submittedName>
        <fullName evidence="7">ATP-binding cassette domain-containing protein</fullName>
    </submittedName>
</protein>
<sequence length="656" mass="69774">MDTLLDIVGISKSYGTHRVLDGVDLSVGRGEVVGIVGENGAGKSTLMSIFSGHQQADGGTMRLNNAPYWPKDSVDAQSRGVGIIQQDFTLDPELTVARAIFRNTYQADRPQRALVRPAQWLLDEAAVGLSPDMAIGELAHAEQGLVEAVRLLAEDAQLVIMDEVAATLNLKELDKLHFIISRLTRQGRSVLYVSHRLHEVQSVASQIAVIRSGRIPEILDPRQVTVDDIAAHMRTRGARRAWFPDRMDEEFAREEAEAAQPSAPGASAEAPTTHAPQRSADPAPYVPPTAPAAPAFEPSPTPEPMDSWAVPRSMTSPWTAGPARKPAVPPAAAAPTFEAPVVEAPVEAPVVQPAVEAPAVEAPVVEAPAPQAPPTAPGRGRRAMASDDGRTYADEAGDESQQIILEVVGLTAPGMSGQGVEDLSFSVFSGEVLGITGSRRAGQDAIVGALNGRAPGTFRTLRINGYNRTISSPEDAALLKVAYLAGPDEETGEERKRSVARAMLTGGWSDGSSFESEVDGIATILGALEKLHSATKRLRGRRAIRHGEKLESVGSTLSGGQQQMVLLDELMTQEADVLIVNEPGRGLDFDARAVMREKLNDAAENGAAVLLVSSDVDELVRSCRRVLVMDRGQIVRTVEGSPLSPDELSAALTQVG</sequence>
<name>A0A5Q2FBB7_9ACTN</name>
<dbReference type="EMBL" id="CP045725">
    <property type="protein sequence ID" value="QGF24172.1"/>
    <property type="molecule type" value="Genomic_DNA"/>
</dbReference>
<proteinExistence type="predicted"/>
<dbReference type="InterPro" id="IPR027417">
    <property type="entry name" value="P-loop_NTPase"/>
</dbReference>
<dbReference type="PANTHER" id="PTHR43790:SF9">
    <property type="entry name" value="GALACTOFURANOSE TRANSPORTER ATP-BINDING PROTEIN YTFR"/>
    <property type="match status" value="1"/>
</dbReference>
<evidence type="ECO:0000256" key="2">
    <source>
        <dbReference type="ARBA" id="ARBA00022737"/>
    </source>
</evidence>
<keyword evidence="2" id="KW-0677">Repeat</keyword>
<dbReference type="Proteomes" id="UP000386847">
    <property type="component" value="Chromosome"/>
</dbReference>
<dbReference type="Gene3D" id="3.40.50.300">
    <property type="entry name" value="P-loop containing nucleotide triphosphate hydrolases"/>
    <property type="match status" value="2"/>
</dbReference>
<dbReference type="AlphaFoldDB" id="A0A5Q2FBB7"/>
<evidence type="ECO:0000256" key="5">
    <source>
        <dbReference type="SAM" id="MobiDB-lite"/>
    </source>
</evidence>
<reference evidence="7 8" key="1">
    <citation type="submission" date="2019-10" db="EMBL/GenBank/DDBJ databases">
        <title>Genomic analysis of Raineyella sp. CBA3103.</title>
        <authorList>
            <person name="Roh S.W."/>
        </authorList>
    </citation>
    <scope>NUCLEOTIDE SEQUENCE [LARGE SCALE GENOMIC DNA]</scope>
    <source>
        <strain evidence="7 8">CBA3103</strain>
    </source>
</reference>
<dbReference type="KEGG" id="rain:Rai3103_11370"/>
<organism evidence="7 8">
    <name type="scientific">Raineyella fluvialis</name>
    <dbReference type="NCBI Taxonomy" id="2662261"/>
    <lineage>
        <taxon>Bacteria</taxon>
        <taxon>Bacillati</taxon>
        <taxon>Actinomycetota</taxon>
        <taxon>Actinomycetes</taxon>
        <taxon>Propionibacteriales</taxon>
        <taxon>Propionibacteriaceae</taxon>
        <taxon>Raineyella</taxon>
    </lineage>
</organism>
<dbReference type="InterPro" id="IPR003593">
    <property type="entry name" value="AAA+_ATPase"/>
</dbReference>
<evidence type="ECO:0000259" key="6">
    <source>
        <dbReference type="PROSITE" id="PS50893"/>
    </source>
</evidence>
<evidence type="ECO:0000313" key="8">
    <source>
        <dbReference type="Proteomes" id="UP000386847"/>
    </source>
</evidence>
<dbReference type="RefSeq" id="WP_153572701.1">
    <property type="nucleotide sequence ID" value="NZ_CP045725.1"/>
</dbReference>
<accession>A0A5Q2FBB7</accession>